<keyword evidence="4" id="KW-1185">Reference proteome</keyword>
<dbReference type="PROSITE" id="PS51257">
    <property type="entry name" value="PROKAR_LIPOPROTEIN"/>
    <property type="match status" value="1"/>
</dbReference>
<reference evidence="3" key="1">
    <citation type="journal article" date="2014" name="Int. J. Syst. Evol. Microbiol.">
        <title>Complete genome sequence of Corynebacterium casei LMG S-19264T (=DSM 44701T), isolated from a smear-ripened cheese.</title>
        <authorList>
            <consortium name="US DOE Joint Genome Institute (JGI-PGF)"/>
            <person name="Walter F."/>
            <person name="Albersmeier A."/>
            <person name="Kalinowski J."/>
            <person name="Ruckert C."/>
        </authorList>
    </citation>
    <scope>NUCLEOTIDE SEQUENCE</scope>
    <source>
        <strain evidence="3">JCM 4646</strain>
    </source>
</reference>
<gene>
    <name evidence="3" type="ORF">GCM10018781_30280</name>
</gene>
<protein>
    <recommendedName>
        <fullName evidence="5">Secreted protein</fullName>
    </recommendedName>
</protein>
<dbReference type="GeneID" id="95353470"/>
<comment type="caution">
    <text evidence="3">The sequence shown here is derived from an EMBL/GenBank/DDBJ whole genome shotgun (WGS) entry which is preliminary data.</text>
</comment>
<keyword evidence="2" id="KW-0732">Signal</keyword>
<proteinExistence type="predicted"/>
<reference evidence="3" key="2">
    <citation type="submission" date="2020-09" db="EMBL/GenBank/DDBJ databases">
        <authorList>
            <person name="Sun Q."/>
            <person name="Ohkuma M."/>
        </authorList>
    </citation>
    <scope>NUCLEOTIDE SEQUENCE</scope>
    <source>
        <strain evidence="3">JCM 4646</strain>
    </source>
</reference>
<keyword evidence="1" id="KW-0175">Coiled coil</keyword>
<accession>A0A919FRJ9</accession>
<sequence length="129" mass="13133">MPQSIARPATLAAAALIAILPLSAVSCSAAQKALDCGNTAIRISSDITDVTTAFNNASNDAAAAGQALQKLKNDLDQLGKNSKNTDVSKAITDLTTQVDKVQQAVDAKQVPDLKPLGDAAGNLTQVCTG</sequence>
<evidence type="ECO:0000256" key="2">
    <source>
        <dbReference type="SAM" id="SignalP"/>
    </source>
</evidence>
<evidence type="ECO:0008006" key="5">
    <source>
        <dbReference type="Google" id="ProtNLM"/>
    </source>
</evidence>
<feature type="signal peptide" evidence="2">
    <location>
        <begin position="1"/>
        <end position="29"/>
    </location>
</feature>
<organism evidence="3 4">
    <name type="scientific">Kitasatospora indigofera</name>
    <dbReference type="NCBI Taxonomy" id="67307"/>
    <lineage>
        <taxon>Bacteria</taxon>
        <taxon>Bacillati</taxon>
        <taxon>Actinomycetota</taxon>
        <taxon>Actinomycetes</taxon>
        <taxon>Kitasatosporales</taxon>
        <taxon>Streptomycetaceae</taxon>
        <taxon>Kitasatospora</taxon>
    </lineage>
</organism>
<dbReference type="EMBL" id="BNBO01000014">
    <property type="protein sequence ID" value="GHH70459.1"/>
    <property type="molecule type" value="Genomic_DNA"/>
</dbReference>
<evidence type="ECO:0000256" key="1">
    <source>
        <dbReference type="SAM" id="Coils"/>
    </source>
</evidence>
<dbReference type="RefSeq" id="WP_190211353.1">
    <property type="nucleotide sequence ID" value="NZ_BNBO01000014.1"/>
</dbReference>
<feature type="coiled-coil region" evidence="1">
    <location>
        <begin position="54"/>
        <end position="81"/>
    </location>
</feature>
<evidence type="ECO:0000313" key="4">
    <source>
        <dbReference type="Proteomes" id="UP000617734"/>
    </source>
</evidence>
<dbReference type="Proteomes" id="UP000617734">
    <property type="component" value="Unassembled WGS sequence"/>
</dbReference>
<dbReference type="AlphaFoldDB" id="A0A919FRJ9"/>
<feature type="chain" id="PRO_5037782815" description="Secreted protein" evidence="2">
    <location>
        <begin position="30"/>
        <end position="129"/>
    </location>
</feature>
<evidence type="ECO:0000313" key="3">
    <source>
        <dbReference type="EMBL" id="GHH70459.1"/>
    </source>
</evidence>
<name>A0A919FRJ9_9ACTN</name>